<proteinExistence type="predicted"/>
<dbReference type="EMBL" id="CP108140">
    <property type="protein sequence ID" value="WTP91608.1"/>
    <property type="molecule type" value="Genomic_DNA"/>
</dbReference>
<sequence>MEMIKPVRQSSPPKITVDNQEWIRAETENKTWSFYKAENKPFHISVENKSGKAHASPDGIDNVLSGKTLHVYEAGPVVNYVATGLQEQVGEWLADEDEMRKICRLFREEWPDAMEKMHATHQTELQQYNEWLTEHKNNWPKTKEEEAAEALKESERRRSLARILKNTSEVGQVERVTPTAWMVRYGEHLYALPASAINTAMIKGKWTEKAFSMAAHGDFIVIKRHTVPFIVAKRRLKKELIVDEILQRILELPEAELSYGMLRTPGQNYRVTPMQKKILISISREISRNFDPAQTPAVFRVEIRNKTYVVQPTHPKLGLQTEAQWNDWIKSLPEAELKGEVVTLPSGQQYIWKGVWPDEPTEKGPGYHRILASDGVFIAQIDKPDFFIKVHPKKGLAHTWMDTLPKAVGRLLPHGTLTLNVGEGKEMYVVARGYHEKLLQLSQRTLPGTPGCFKFDPSNIGASLPPVAIDPAAHPDLLRTKTRWEEILKSIPSVKIMDNTTISINLGSEGCEMLFELPKKLPEHDLTQNLSECYAMKKGGETLIVAPRTQKEFAVSAILTSPKAKKWIESLPRAAYSSRTATVRFGSETISYTMTEDTWLKIARQSEAEVIAVGTPGCFVVTVKGAMKGLAVNRRNPLLVSSAAWNAWVTGLPRAEMINSISGDLCIYAVGHGPATQVFEVDMSLYKEPPCGSVDCFVVGSKDNPRPVSKRSAFARELDPASRELTSLPAIRKRMSMFSEGSHAYVREQRELNRQGLTLPADGTGDSLFSEETHAYVREQRELNQQNLTLPADGNSLSMTHVSLHNDALLQDAPFNGVDDGGSPSGNPLWAYFTGTMLVMYGDTSFHNSADLYSRFQNSNGQWVQVFLYKVTDENQAGYRLMVGDLPAEHEQTFRDYMTDHMTNYAPDVRIDFM</sequence>
<evidence type="ECO:0000313" key="1">
    <source>
        <dbReference type="EMBL" id="WTP91608.1"/>
    </source>
</evidence>
<accession>A0AAU1I9D3</accession>
<reference evidence="1" key="1">
    <citation type="submission" date="2022-10" db="EMBL/GenBank/DDBJ databases">
        <title>The complete genomes of actinobacterial strains from the NBC collection.</title>
        <authorList>
            <person name="Joergensen T.S."/>
            <person name="Alvarez Arevalo M."/>
            <person name="Sterndorff E.B."/>
            <person name="Faurdal D."/>
            <person name="Vuksanovic O."/>
            <person name="Mourched A.-S."/>
            <person name="Charusanti P."/>
            <person name="Shaw S."/>
            <person name="Blin K."/>
            <person name="Weber T."/>
        </authorList>
    </citation>
    <scope>NUCLEOTIDE SEQUENCE</scope>
    <source>
        <strain evidence="1">NBC 00180</strain>
    </source>
</reference>
<gene>
    <name evidence="1" type="ORF">OG477_42970</name>
</gene>
<protein>
    <submittedName>
        <fullName evidence="1">Uncharacterized protein</fullName>
    </submittedName>
</protein>
<dbReference type="AlphaFoldDB" id="A0AAU1I9D3"/>
<organism evidence="1">
    <name type="scientific">Streptomyces sp. NBC_00180</name>
    <dbReference type="NCBI Taxonomy" id="2903632"/>
    <lineage>
        <taxon>Bacteria</taxon>
        <taxon>Bacillati</taxon>
        <taxon>Actinomycetota</taxon>
        <taxon>Actinomycetes</taxon>
        <taxon>Kitasatosporales</taxon>
        <taxon>Streptomycetaceae</taxon>
        <taxon>Streptomyces</taxon>
    </lineage>
</organism>
<name>A0AAU1I9D3_9ACTN</name>